<dbReference type="PANTHER" id="PTHR47510:SF3">
    <property type="entry name" value="ENDO_EXONUCLEASE_PHOSPHATASE DOMAIN-CONTAINING PROTEIN"/>
    <property type="match status" value="1"/>
</dbReference>
<evidence type="ECO:0000313" key="3">
    <source>
        <dbReference type="Proteomes" id="UP001239994"/>
    </source>
</evidence>
<comment type="caution">
    <text evidence="2">The sequence shown here is derived from an EMBL/GenBank/DDBJ whole genome shotgun (WGS) entry which is preliminary data.</text>
</comment>
<dbReference type="InterPro" id="IPR015095">
    <property type="entry name" value="AlkB_hom8_N"/>
</dbReference>
<evidence type="ECO:0000313" key="2">
    <source>
        <dbReference type="EMBL" id="KAK1802114.1"/>
    </source>
</evidence>
<gene>
    <name evidence="2" type="ORF">P4O66_004460</name>
</gene>
<proteinExistence type="predicted"/>
<dbReference type="EMBL" id="JAROKS010000007">
    <property type="protein sequence ID" value="KAK1802114.1"/>
    <property type="molecule type" value="Genomic_DNA"/>
</dbReference>
<keyword evidence="3" id="KW-1185">Reference proteome</keyword>
<dbReference type="Proteomes" id="UP001239994">
    <property type="component" value="Unassembled WGS sequence"/>
</dbReference>
<reference evidence="2" key="1">
    <citation type="submission" date="2023-03" db="EMBL/GenBank/DDBJ databases">
        <title>Electrophorus voltai genome.</title>
        <authorList>
            <person name="Bian C."/>
        </authorList>
    </citation>
    <scope>NUCLEOTIDE SEQUENCE</scope>
    <source>
        <strain evidence="2">CB-2022</strain>
        <tissue evidence="2">Muscle</tissue>
    </source>
</reference>
<evidence type="ECO:0000259" key="1">
    <source>
        <dbReference type="Pfam" id="PF09004"/>
    </source>
</evidence>
<name>A0AAD9E2N7_9TELE</name>
<feature type="domain" description="Alkylated DNA repair protein AlkB homologue 8 N-terminal" evidence="1">
    <location>
        <begin position="159"/>
        <end position="186"/>
    </location>
</feature>
<dbReference type="Pfam" id="PF09004">
    <property type="entry name" value="ALKBH8_N"/>
    <property type="match status" value="1"/>
</dbReference>
<sequence>MKCFEKLVRDFITSSLPASMDPLQFAYRHNHSTDDAIAHLLHTTLTHLDKGRGNYVKMLYVDYSSAFNTLIPSRLTTKLEDPGLHPYDKRAYLEEIKHLESWCQENNLLLNISKTKELIVDCNKKQEQHYQPLRINGTTVERVDSFRYLGIHISQDLSWSRHTNCLAKKARQRLYHLRCLRDFRLPSKPIEEDIKSLKVALEMKNQEIRDQHDHLSKLYKMYSLWDTGSPGKDVGTIAYRGVSVCIVVYVSVYPSTGMYC</sequence>
<dbReference type="GO" id="GO:0016706">
    <property type="term" value="F:2-oxoglutarate-dependent dioxygenase activity"/>
    <property type="evidence" value="ECO:0007669"/>
    <property type="project" value="InterPro"/>
</dbReference>
<organism evidence="2 3">
    <name type="scientific">Electrophorus voltai</name>
    <dbReference type="NCBI Taxonomy" id="2609070"/>
    <lineage>
        <taxon>Eukaryota</taxon>
        <taxon>Metazoa</taxon>
        <taxon>Chordata</taxon>
        <taxon>Craniata</taxon>
        <taxon>Vertebrata</taxon>
        <taxon>Euteleostomi</taxon>
        <taxon>Actinopterygii</taxon>
        <taxon>Neopterygii</taxon>
        <taxon>Teleostei</taxon>
        <taxon>Ostariophysi</taxon>
        <taxon>Gymnotiformes</taxon>
        <taxon>Gymnotoidei</taxon>
        <taxon>Gymnotidae</taxon>
        <taxon>Electrophorus</taxon>
    </lineage>
</organism>
<dbReference type="AlphaFoldDB" id="A0AAD9E2N7"/>
<dbReference type="GO" id="GO:0008168">
    <property type="term" value="F:methyltransferase activity"/>
    <property type="evidence" value="ECO:0007669"/>
    <property type="project" value="InterPro"/>
</dbReference>
<accession>A0AAD9E2N7</accession>
<dbReference type="PANTHER" id="PTHR47510">
    <property type="entry name" value="REVERSE TRANSCRIPTASE DOMAIN-CONTAINING PROTEIN"/>
    <property type="match status" value="1"/>
</dbReference>
<protein>
    <recommendedName>
        <fullName evidence="1">Alkylated DNA repair protein AlkB homologue 8 N-terminal domain-containing protein</fullName>
    </recommendedName>
</protein>